<protein>
    <recommendedName>
        <fullName evidence="3">DUF614 family protein</fullName>
    </recommendedName>
</protein>
<dbReference type="VEuPathDB" id="AmoebaDB:DICPUDRAFT_150914"/>
<evidence type="ECO:0000313" key="1">
    <source>
        <dbReference type="EMBL" id="EGC36584.1"/>
    </source>
</evidence>
<dbReference type="Pfam" id="PF04749">
    <property type="entry name" value="PLAC8"/>
    <property type="match status" value="1"/>
</dbReference>
<dbReference type="NCBIfam" id="TIGR01571">
    <property type="entry name" value="A_thal_Cys_rich"/>
    <property type="match status" value="1"/>
</dbReference>
<dbReference type="OMA" id="LMICCCG"/>
<evidence type="ECO:0000313" key="2">
    <source>
        <dbReference type="Proteomes" id="UP000001064"/>
    </source>
</evidence>
<dbReference type="KEGG" id="dpp:DICPUDRAFT_150914"/>
<dbReference type="Proteomes" id="UP000001064">
    <property type="component" value="Unassembled WGS sequence"/>
</dbReference>
<dbReference type="OrthoDB" id="1045822at2759"/>
<dbReference type="eggNOG" id="ENOG502SEZ4">
    <property type="taxonomic scope" value="Eukaryota"/>
</dbReference>
<proteinExistence type="predicted"/>
<organism evidence="1 2">
    <name type="scientific">Dictyostelium purpureum</name>
    <name type="common">Slime mold</name>
    <dbReference type="NCBI Taxonomy" id="5786"/>
    <lineage>
        <taxon>Eukaryota</taxon>
        <taxon>Amoebozoa</taxon>
        <taxon>Evosea</taxon>
        <taxon>Eumycetozoa</taxon>
        <taxon>Dictyostelia</taxon>
        <taxon>Dictyosteliales</taxon>
        <taxon>Dictyosteliaceae</taxon>
        <taxon>Dictyostelium</taxon>
    </lineage>
</organism>
<gene>
    <name evidence="1" type="ORF">DICPUDRAFT_150914</name>
</gene>
<keyword evidence="2" id="KW-1185">Reference proteome</keyword>
<dbReference type="InterPro" id="IPR006461">
    <property type="entry name" value="PLAC_motif_containing"/>
</dbReference>
<dbReference type="InParanoid" id="F0ZHJ9"/>
<reference evidence="2" key="1">
    <citation type="journal article" date="2011" name="Genome Biol.">
        <title>Comparative genomics of the social amoebae Dictyostelium discoideum and Dictyostelium purpureum.</title>
        <authorList>
            <consortium name="US DOE Joint Genome Institute (JGI-PGF)"/>
            <person name="Sucgang R."/>
            <person name="Kuo A."/>
            <person name="Tian X."/>
            <person name="Salerno W."/>
            <person name="Parikh A."/>
            <person name="Feasley C.L."/>
            <person name="Dalin E."/>
            <person name="Tu H."/>
            <person name="Huang E."/>
            <person name="Barry K."/>
            <person name="Lindquist E."/>
            <person name="Shapiro H."/>
            <person name="Bruce D."/>
            <person name="Schmutz J."/>
            <person name="Salamov A."/>
            <person name="Fey P."/>
            <person name="Gaudet P."/>
            <person name="Anjard C."/>
            <person name="Babu M.M."/>
            <person name="Basu S."/>
            <person name="Bushmanova Y."/>
            <person name="van der Wel H."/>
            <person name="Katoh-Kurasawa M."/>
            <person name="Dinh C."/>
            <person name="Coutinho P.M."/>
            <person name="Saito T."/>
            <person name="Elias M."/>
            <person name="Schaap P."/>
            <person name="Kay R.R."/>
            <person name="Henrissat B."/>
            <person name="Eichinger L."/>
            <person name="Rivero F."/>
            <person name="Putnam N.H."/>
            <person name="West C.M."/>
            <person name="Loomis W.F."/>
            <person name="Chisholm R.L."/>
            <person name="Shaulsky G."/>
            <person name="Strassmann J.E."/>
            <person name="Queller D.C."/>
            <person name="Kuspa A."/>
            <person name="Grigoriev I.V."/>
        </authorList>
    </citation>
    <scope>NUCLEOTIDE SEQUENCE [LARGE SCALE GENOMIC DNA]</scope>
    <source>
        <strain evidence="2">QSDP1</strain>
    </source>
</reference>
<dbReference type="PANTHER" id="PTHR15907">
    <property type="entry name" value="DUF614 FAMILY PROTEIN-RELATED"/>
    <property type="match status" value="1"/>
</dbReference>
<dbReference type="AlphaFoldDB" id="F0ZHJ9"/>
<evidence type="ECO:0008006" key="3">
    <source>
        <dbReference type="Google" id="ProtNLM"/>
    </source>
</evidence>
<dbReference type="GeneID" id="10500304"/>
<dbReference type="EMBL" id="GL871022">
    <property type="protein sequence ID" value="EGC36584.1"/>
    <property type="molecule type" value="Genomic_DNA"/>
</dbReference>
<accession>F0ZHJ9</accession>
<sequence length="110" mass="12124">MSGNWEHGLCDCTSDMRVCCISYLWPNLQVMQQRATVDGRQCEVVDCLITSVCFPLATCLARGAIREKHGIEGSAVMDCLATCYCTLCVVHQNTMQLQAKGEKPSGLFMV</sequence>
<dbReference type="RefSeq" id="XP_003286888.1">
    <property type="nucleotide sequence ID" value="XM_003286840.1"/>
</dbReference>
<dbReference type="FunCoup" id="F0ZHJ9">
    <property type="interactions" value="4"/>
</dbReference>
<name>F0ZHJ9_DICPU</name>